<evidence type="ECO:0000256" key="4">
    <source>
        <dbReference type="PROSITE-ProRule" id="PRU00277"/>
    </source>
</evidence>
<evidence type="ECO:0000256" key="1">
    <source>
        <dbReference type="ARBA" id="ARBA00000971"/>
    </source>
</evidence>
<dbReference type="InterPro" id="IPR046357">
    <property type="entry name" value="PPIase_dom_sf"/>
</dbReference>
<dbReference type="GO" id="GO:0006457">
    <property type="term" value="P:protein folding"/>
    <property type="evidence" value="ECO:0007669"/>
    <property type="project" value="InterPro"/>
</dbReference>
<reference evidence="9" key="1">
    <citation type="submission" date="2020-09" db="EMBL/GenBank/DDBJ databases">
        <authorList>
            <person name="Eze J.U."/>
            <person name="Rahube T.O."/>
        </authorList>
    </citation>
    <scope>NUCLEOTIDE SEQUENCE</scope>
    <source>
        <strain evidence="9">DM6</strain>
    </source>
</reference>
<dbReference type="Gene3D" id="3.10.50.40">
    <property type="match status" value="1"/>
</dbReference>
<keyword evidence="5" id="KW-0175">Coiled coil</keyword>
<evidence type="ECO:0000256" key="6">
    <source>
        <dbReference type="SAM" id="MobiDB-lite"/>
    </source>
</evidence>
<dbReference type="EMBL" id="MW048531">
    <property type="protein sequence ID" value="QOW97033.1"/>
    <property type="molecule type" value="Genomic_DNA"/>
</dbReference>
<evidence type="ECO:0000259" key="8">
    <source>
        <dbReference type="PROSITE" id="PS50059"/>
    </source>
</evidence>
<feature type="region of interest" description="Disordered" evidence="6">
    <location>
        <begin position="46"/>
        <end position="75"/>
    </location>
</feature>
<keyword evidence="7" id="KW-0732">Signal</keyword>
<dbReference type="Gene3D" id="1.10.287.460">
    <property type="entry name" value="Peptidyl-prolyl cis-trans isomerase, FKBP-type, N-terminal domain"/>
    <property type="match status" value="1"/>
</dbReference>
<feature type="signal peptide" evidence="7">
    <location>
        <begin position="1"/>
        <end position="23"/>
    </location>
</feature>
<feature type="chain" id="PRO_5031193455" description="peptidylprolyl isomerase" evidence="7">
    <location>
        <begin position="24"/>
        <end position="616"/>
    </location>
</feature>
<keyword evidence="3 4" id="KW-0697">Rotamase</keyword>
<proteinExistence type="predicted"/>
<sequence length="616" mass="67655">MTPRARKALLSLMIPLAFAPAVAAADDDVPALLQFAERYQRQDAPAAEADAAVTQPQAPQKSASRQVKTREATAQKQQLAQWQKALREKDARLEQQQASIQSLQQELTALRVASSLAAADKPAPAPDLSALSDFASGVRQALNLTPQERKAQAQIAEAQAALARQKQQTEERDRRIASLEQRLAALPKQSDNAQQQVWQEKLAAAQAANDKARQRYEQDQKAAAAELEQQKAEAAKALGVLQQQLTQLQKEQESQRQQGGQQEKNLKMALEQQKAEAAKTTGELQQQLAALQKERDDQRQQAEQQEKNLKMALEQQKTEAAKATGELQQQLAQLQEKNKTQTEQAKALEQRLAVVTAESAQAAQQRDKAAQQADKAATALAAAHQAQQALREELDGLRSRAKWLPDRQALKKKPEQQSYAAGVALGRDIQTMLAERKNWGITPDKTMLLAGVIDTFNGHYQLSDAQLTSALAESEKAVNDARNQAAKKQASKGEAFVAEFQKKKGTQKSPSGFWYRIDYAGDEAITENARVDIVVKESLTDGRVIQDMDRSGKVMSQPLSAYPPLFREAIGHLKNHGSLTMVVPPALAYGETGYAPQIPPNATMVYELRIVDVSNG</sequence>
<evidence type="ECO:0000256" key="3">
    <source>
        <dbReference type="ARBA" id="ARBA00023110"/>
    </source>
</evidence>
<evidence type="ECO:0000313" key="9">
    <source>
        <dbReference type="EMBL" id="QOW97033.1"/>
    </source>
</evidence>
<organism evidence="9">
    <name type="scientific">Serratia marcescens</name>
    <dbReference type="NCBI Taxonomy" id="615"/>
    <lineage>
        <taxon>Bacteria</taxon>
        <taxon>Pseudomonadati</taxon>
        <taxon>Pseudomonadota</taxon>
        <taxon>Gammaproteobacteria</taxon>
        <taxon>Enterobacterales</taxon>
        <taxon>Yersiniaceae</taxon>
        <taxon>Serratia</taxon>
    </lineage>
</organism>
<dbReference type="Pfam" id="PF00254">
    <property type="entry name" value="FKBP_C"/>
    <property type="match status" value="1"/>
</dbReference>
<dbReference type="InterPro" id="IPR000774">
    <property type="entry name" value="PPIase_FKBP_N"/>
</dbReference>
<dbReference type="AlphaFoldDB" id="A0A7S7BUQ0"/>
<feature type="compositionally biased region" description="Low complexity" evidence="6">
    <location>
        <begin position="46"/>
        <end position="58"/>
    </location>
</feature>
<feature type="domain" description="PPIase FKBP-type" evidence="8">
    <location>
        <begin position="528"/>
        <end position="614"/>
    </location>
</feature>
<feature type="compositionally biased region" description="Basic and acidic residues" evidence="6">
    <location>
        <begin position="292"/>
        <end position="307"/>
    </location>
</feature>
<dbReference type="InterPro" id="IPR001179">
    <property type="entry name" value="PPIase_FKBP_dom"/>
</dbReference>
<feature type="coiled-coil region" evidence="5">
    <location>
        <begin position="79"/>
        <end position="113"/>
    </location>
</feature>
<accession>A0A7S7BUQ0</accession>
<dbReference type="Pfam" id="PF01346">
    <property type="entry name" value="FKBP_N"/>
    <property type="match status" value="1"/>
</dbReference>
<feature type="region of interest" description="Disordered" evidence="6">
    <location>
        <begin position="288"/>
        <end position="307"/>
    </location>
</feature>
<dbReference type="GO" id="GO:0003755">
    <property type="term" value="F:peptidyl-prolyl cis-trans isomerase activity"/>
    <property type="evidence" value="ECO:0007669"/>
    <property type="project" value="UniProtKB-KW"/>
</dbReference>
<keyword evidence="4" id="KW-0413">Isomerase</keyword>
<comment type="catalytic activity">
    <reaction evidence="1 4">
        <text>[protein]-peptidylproline (omega=180) = [protein]-peptidylproline (omega=0)</text>
        <dbReference type="Rhea" id="RHEA:16237"/>
        <dbReference type="Rhea" id="RHEA-COMP:10747"/>
        <dbReference type="Rhea" id="RHEA-COMP:10748"/>
        <dbReference type="ChEBI" id="CHEBI:83833"/>
        <dbReference type="ChEBI" id="CHEBI:83834"/>
        <dbReference type="EC" id="5.2.1.8"/>
    </reaction>
</comment>
<dbReference type="EC" id="5.2.1.8" evidence="2 4"/>
<protein>
    <recommendedName>
        <fullName evidence="2 4">peptidylprolyl isomerase</fullName>
        <ecNumber evidence="2 4">5.2.1.8</ecNumber>
    </recommendedName>
</protein>
<dbReference type="InterPro" id="IPR036944">
    <property type="entry name" value="PPIase_FKBP_N_sf"/>
</dbReference>
<evidence type="ECO:0000256" key="5">
    <source>
        <dbReference type="SAM" id="Coils"/>
    </source>
</evidence>
<dbReference type="PROSITE" id="PS50059">
    <property type="entry name" value="FKBP_PPIASE"/>
    <property type="match status" value="1"/>
</dbReference>
<evidence type="ECO:0000256" key="2">
    <source>
        <dbReference type="ARBA" id="ARBA00013194"/>
    </source>
</evidence>
<name>A0A7S7BUQ0_SERMA</name>
<evidence type="ECO:0000256" key="7">
    <source>
        <dbReference type="SAM" id="SignalP"/>
    </source>
</evidence>
<dbReference type="SUPFAM" id="SSF54534">
    <property type="entry name" value="FKBP-like"/>
    <property type="match status" value="1"/>
</dbReference>